<feature type="transmembrane region" description="Helical" evidence="1">
    <location>
        <begin position="12"/>
        <end position="34"/>
    </location>
</feature>
<dbReference type="Proteomes" id="UP000005113">
    <property type="component" value="Unassembled WGS sequence"/>
</dbReference>
<keyword evidence="1" id="KW-0812">Transmembrane</keyword>
<dbReference type="OrthoDB" id="9820120at2"/>
<name>J0XXM2_9BACT</name>
<keyword evidence="1" id="KW-1133">Transmembrane helix</keyword>
<sequence>MPKYFRLTDFIRILITNILPSLLALAIPISLLYWNWRWTLAYSISSIFILGQIGEWRQLLAYEPPAWLHLALFSAFVGWGFMLYYVPLSPWWSSSLIAAAVLASSYGLDWIKAQPQRYFYYLKSPKVNWELWLDKELKEEDWQEIISGLREKKWSNPIWELEERFLQKDDLPNPLNRALWQDAKQFFEQEENGTISLDGYYALPTYLHFFLQTPYFIDGLCASIQAPTDNQLFESLIAKCNDLLAQTLAEEPPNQSSRLSSYLDPQALYRYFDSWPQLSPNTPKLTLLLEDFKAQLLLLAIQYQAIQEEED</sequence>
<dbReference type="RefSeq" id="WP_002659515.1">
    <property type="nucleotide sequence ID" value="NZ_JH719942.1"/>
</dbReference>
<dbReference type="EMBL" id="JH719942">
    <property type="protein sequence ID" value="EJF53836.1"/>
    <property type="molecule type" value="Genomic_DNA"/>
</dbReference>
<dbReference type="AlphaFoldDB" id="J0XXM2"/>
<evidence type="ECO:0000313" key="3">
    <source>
        <dbReference type="Proteomes" id="UP000005113"/>
    </source>
</evidence>
<organism evidence="2 3">
    <name type="scientific">Saprospira grandis DSM 2844</name>
    <dbReference type="NCBI Taxonomy" id="694433"/>
    <lineage>
        <taxon>Bacteria</taxon>
        <taxon>Pseudomonadati</taxon>
        <taxon>Bacteroidota</taxon>
        <taxon>Saprospiria</taxon>
        <taxon>Saprospirales</taxon>
        <taxon>Saprospiraceae</taxon>
        <taxon>Saprospira</taxon>
    </lineage>
</organism>
<gene>
    <name evidence="2" type="ORF">SapgrDRAFT_2155</name>
</gene>
<evidence type="ECO:0000256" key="1">
    <source>
        <dbReference type="SAM" id="Phobius"/>
    </source>
</evidence>
<evidence type="ECO:0000313" key="2">
    <source>
        <dbReference type="EMBL" id="EJF53836.1"/>
    </source>
</evidence>
<proteinExistence type="predicted"/>
<reference evidence="3" key="1">
    <citation type="journal article" date="2012" name="Stand. Genomic Sci.">
        <title>Permanent draft genome sequence of the gliding predator Saprospira grandis strain Sa g1 (= HR1).</title>
        <authorList>
            <person name="Mavromatis K."/>
            <person name="Chertkov O."/>
            <person name="Lapidus A."/>
            <person name="Nolan M."/>
            <person name="Lucas S."/>
            <person name="Tice H."/>
            <person name="Del Rio T.G."/>
            <person name="Cheng J.F."/>
            <person name="Han C."/>
            <person name="Tapia R."/>
            <person name="Bruce D."/>
            <person name="Goodwin L.A."/>
            <person name="Pitluck S."/>
            <person name="Huntemann M."/>
            <person name="Liolios K."/>
            <person name="Pagani I."/>
            <person name="Ivanova N."/>
            <person name="Mikhailova N."/>
            <person name="Pati A."/>
            <person name="Chen A."/>
            <person name="Palaniappan K."/>
            <person name="Land M."/>
            <person name="Brambilla E.M."/>
            <person name="Rohde M."/>
            <person name="Spring S."/>
            <person name="Goker M."/>
            <person name="Detter J.C."/>
            <person name="Bristow J."/>
            <person name="Eisen J.A."/>
            <person name="Markowitz V."/>
            <person name="Hugenholtz P."/>
            <person name="Kyrpides N.C."/>
            <person name="Klenk H.P."/>
            <person name="Woyke T."/>
        </authorList>
    </citation>
    <scope>NUCLEOTIDE SEQUENCE [LARGE SCALE GENOMIC DNA]</scope>
    <source>
        <strain evidence="3">DSM 2844</strain>
    </source>
</reference>
<protein>
    <submittedName>
        <fullName evidence="2">Uncharacterized protein</fullName>
    </submittedName>
</protein>
<keyword evidence="1" id="KW-0472">Membrane</keyword>
<accession>J0XXM2</accession>
<feature type="transmembrane region" description="Helical" evidence="1">
    <location>
        <begin position="66"/>
        <end position="85"/>
    </location>
</feature>
<dbReference type="HOGENOM" id="CLU_811090_0_0_10"/>